<name>A0A1F5JKZ0_9BACT</name>
<sequence>MKDGFVAITTVLILSVVVVAIATTVTLLSIGEAQSSLSLYKGEDNLNFVEGCVEDVMLKIRANSSYNGTSITRPEGTCSITYNSGGPSNWDITITSLSAAYQRKVNVVFTRNPTGISLTSWKEI</sequence>
<protein>
    <recommendedName>
        <fullName evidence="4">Archaeal Type IV pilin N-terminal domain-containing protein</fullName>
    </recommendedName>
</protein>
<keyword evidence="1" id="KW-0472">Membrane</keyword>
<evidence type="ECO:0000313" key="3">
    <source>
        <dbReference type="Proteomes" id="UP000177555"/>
    </source>
</evidence>
<reference evidence="2 3" key="1">
    <citation type="journal article" date="2016" name="Nat. Commun.">
        <title>Thousands of microbial genomes shed light on interconnected biogeochemical processes in an aquifer system.</title>
        <authorList>
            <person name="Anantharaman K."/>
            <person name="Brown C.T."/>
            <person name="Hug L.A."/>
            <person name="Sharon I."/>
            <person name="Castelle C.J."/>
            <person name="Probst A.J."/>
            <person name="Thomas B.C."/>
            <person name="Singh A."/>
            <person name="Wilkins M.J."/>
            <person name="Karaoz U."/>
            <person name="Brodie E.L."/>
            <person name="Williams K.H."/>
            <person name="Hubbard S.S."/>
            <person name="Banfield J.F."/>
        </authorList>
    </citation>
    <scope>NUCLEOTIDE SEQUENCE [LARGE SCALE GENOMIC DNA]</scope>
</reference>
<feature type="transmembrane region" description="Helical" evidence="1">
    <location>
        <begin position="6"/>
        <end position="31"/>
    </location>
</feature>
<evidence type="ECO:0000313" key="2">
    <source>
        <dbReference type="EMBL" id="OGE29285.1"/>
    </source>
</evidence>
<comment type="caution">
    <text evidence="2">The sequence shown here is derived from an EMBL/GenBank/DDBJ whole genome shotgun (WGS) entry which is preliminary data.</text>
</comment>
<keyword evidence="1" id="KW-0812">Transmembrane</keyword>
<organism evidence="2 3">
    <name type="scientific">Candidatus Daviesbacteria bacterium RIFCSPHIGHO2_01_FULL_40_11</name>
    <dbReference type="NCBI Taxonomy" id="1797762"/>
    <lineage>
        <taxon>Bacteria</taxon>
        <taxon>Candidatus Daviesiibacteriota</taxon>
    </lineage>
</organism>
<proteinExistence type="predicted"/>
<dbReference type="EMBL" id="MFCP01000008">
    <property type="protein sequence ID" value="OGE29285.1"/>
    <property type="molecule type" value="Genomic_DNA"/>
</dbReference>
<keyword evidence="1" id="KW-1133">Transmembrane helix</keyword>
<accession>A0A1F5JKZ0</accession>
<evidence type="ECO:0000256" key="1">
    <source>
        <dbReference type="SAM" id="Phobius"/>
    </source>
</evidence>
<dbReference type="AlphaFoldDB" id="A0A1F5JKZ0"/>
<evidence type="ECO:0008006" key="4">
    <source>
        <dbReference type="Google" id="ProtNLM"/>
    </source>
</evidence>
<gene>
    <name evidence="2" type="ORF">A2867_05390</name>
</gene>
<dbReference type="Proteomes" id="UP000177555">
    <property type="component" value="Unassembled WGS sequence"/>
</dbReference>